<dbReference type="EMBL" id="BRXS01000001">
    <property type="protein sequence ID" value="GLC23564.1"/>
    <property type="molecule type" value="Genomic_DNA"/>
</dbReference>
<sequence>MTAPSDEQKRIRDEYDTHLTKFTPVSDVSPAAVILNAEVRALIKRMGRRPSTVHDEVIELLHGARETAAV</sequence>
<organism evidence="1 2">
    <name type="scientific">Roseisolibacter agri</name>
    <dbReference type="NCBI Taxonomy" id="2014610"/>
    <lineage>
        <taxon>Bacteria</taxon>
        <taxon>Pseudomonadati</taxon>
        <taxon>Gemmatimonadota</taxon>
        <taxon>Gemmatimonadia</taxon>
        <taxon>Gemmatimonadales</taxon>
        <taxon>Gemmatimonadaceae</taxon>
        <taxon>Roseisolibacter</taxon>
    </lineage>
</organism>
<protein>
    <submittedName>
        <fullName evidence="1">Uncharacterized protein</fullName>
    </submittedName>
</protein>
<dbReference type="Proteomes" id="UP001161325">
    <property type="component" value="Unassembled WGS sequence"/>
</dbReference>
<evidence type="ECO:0000313" key="2">
    <source>
        <dbReference type="Proteomes" id="UP001161325"/>
    </source>
</evidence>
<name>A0AA37VDF0_9BACT</name>
<proteinExistence type="predicted"/>
<keyword evidence="2" id="KW-1185">Reference proteome</keyword>
<dbReference type="RefSeq" id="WP_284348000.1">
    <property type="nucleotide sequence ID" value="NZ_BRXS01000001.1"/>
</dbReference>
<evidence type="ECO:0000313" key="1">
    <source>
        <dbReference type="EMBL" id="GLC23564.1"/>
    </source>
</evidence>
<gene>
    <name evidence="1" type="ORF">rosag_00770</name>
</gene>
<dbReference type="AlphaFoldDB" id="A0AA37VDF0"/>
<comment type="caution">
    <text evidence="1">The sequence shown here is derived from an EMBL/GenBank/DDBJ whole genome shotgun (WGS) entry which is preliminary data.</text>
</comment>
<reference evidence="1" key="1">
    <citation type="submission" date="2022-08" db="EMBL/GenBank/DDBJ databases">
        <title>Draft genome sequencing of Roseisolibacter agri AW1220.</title>
        <authorList>
            <person name="Tobiishi Y."/>
            <person name="Tonouchi A."/>
        </authorList>
    </citation>
    <scope>NUCLEOTIDE SEQUENCE</scope>
    <source>
        <strain evidence="1">AW1220</strain>
    </source>
</reference>
<accession>A0AA37VDF0</accession>